<dbReference type="EMBL" id="CM009300">
    <property type="protein sequence ID" value="PNT11962.1"/>
    <property type="molecule type" value="Genomic_DNA"/>
</dbReference>
<organism evidence="1 2">
    <name type="scientific">Populus trichocarpa</name>
    <name type="common">Western balsam poplar</name>
    <name type="synonym">Populus balsamifera subsp. trichocarpa</name>
    <dbReference type="NCBI Taxonomy" id="3694"/>
    <lineage>
        <taxon>Eukaryota</taxon>
        <taxon>Viridiplantae</taxon>
        <taxon>Streptophyta</taxon>
        <taxon>Embryophyta</taxon>
        <taxon>Tracheophyta</taxon>
        <taxon>Spermatophyta</taxon>
        <taxon>Magnoliopsida</taxon>
        <taxon>eudicotyledons</taxon>
        <taxon>Gunneridae</taxon>
        <taxon>Pentapetalae</taxon>
        <taxon>rosids</taxon>
        <taxon>fabids</taxon>
        <taxon>Malpighiales</taxon>
        <taxon>Salicaceae</taxon>
        <taxon>Saliceae</taxon>
        <taxon>Populus</taxon>
    </lineage>
</organism>
<dbReference type="InParanoid" id="A0A2K1YG26"/>
<proteinExistence type="predicted"/>
<gene>
    <name evidence="1" type="ORF">POPTR_011G056400</name>
</gene>
<evidence type="ECO:0000313" key="2">
    <source>
        <dbReference type="Proteomes" id="UP000006729"/>
    </source>
</evidence>
<dbReference type="Proteomes" id="UP000006729">
    <property type="component" value="Chromosome 11"/>
</dbReference>
<dbReference type="AlphaFoldDB" id="A0A2K1YG26"/>
<keyword evidence="2" id="KW-1185">Reference proteome</keyword>
<protein>
    <submittedName>
        <fullName evidence="1">Uncharacterized protein</fullName>
    </submittedName>
</protein>
<accession>A0A2K1YG26</accession>
<sequence>MQSQVHKSCRCFQASIGFYFILYSPRTYSWGLLYNDGLERTSRYRQLKRSGCCMVDISMKQGIVKQINLVVYCF</sequence>
<evidence type="ECO:0000313" key="1">
    <source>
        <dbReference type="EMBL" id="PNT11962.1"/>
    </source>
</evidence>
<name>A0A2K1YG26_POPTR</name>
<reference evidence="1 2" key="1">
    <citation type="journal article" date="2006" name="Science">
        <title>The genome of black cottonwood, Populus trichocarpa (Torr. &amp; Gray).</title>
        <authorList>
            <person name="Tuskan G.A."/>
            <person name="Difazio S."/>
            <person name="Jansson S."/>
            <person name="Bohlmann J."/>
            <person name="Grigoriev I."/>
            <person name="Hellsten U."/>
            <person name="Putnam N."/>
            <person name="Ralph S."/>
            <person name="Rombauts S."/>
            <person name="Salamov A."/>
            <person name="Schein J."/>
            <person name="Sterck L."/>
            <person name="Aerts A."/>
            <person name="Bhalerao R.R."/>
            <person name="Bhalerao R.P."/>
            <person name="Blaudez D."/>
            <person name="Boerjan W."/>
            <person name="Brun A."/>
            <person name="Brunner A."/>
            <person name="Busov V."/>
            <person name="Campbell M."/>
            <person name="Carlson J."/>
            <person name="Chalot M."/>
            <person name="Chapman J."/>
            <person name="Chen G.L."/>
            <person name="Cooper D."/>
            <person name="Coutinho P.M."/>
            <person name="Couturier J."/>
            <person name="Covert S."/>
            <person name="Cronk Q."/>
            <person name="Cunningham R."/>
            <person name="Davis J."/>
            <person name="Degroeve S."/>
            <person name="Dejardin A."/>
            <person name="Depamphilis C."/>
            <person name="Detter J."/>
            <person name="Dirks B."/>
            <person name="Dubchak I."/>
            <person name="Duplessis S."/>
            <person name="Ehlting J."/>
            <person name="Ellis B."/>
            <person name="Gendler K."/>
            <person name="Goodstein D."/>
            <person name="Gribskov M."/>
            <person name="Grimwood J."/>
            <person name="Groover A."/>
            <person name="Gunter L."/>
            <person name="Hamberger B."/>
            <person name="Heinze B."/>
            <person name="Helariutta Y."/>
            <person name="Henrissat B."/>
            <person name="Holligan D."/>
            <person name="Holt R."/>
            <person name="Huang W."/>
            <person name="Islam-Faridi N."/>
            <person name="Jones S."/>
            <person name="Jones-Rhoades M."/>
            <person name="Jorgensen R."/>
            <person name="Joshi C."/>
            <person name="Kangasjarvi J."/>
            <person name="Karlsson J."/>
            <person name="Kelleher C."/>
            <person name="Kirkpatrick R."/>
            <person name="Kirst M."/>
            <person name="Kohler A."/>
            <person name="Kalluri U."/>
            <person name="Larimer F."/>
            <person name="Leebens-Mack J."/>
            <person name="Leple J.C."/>
            <person name="Locascio P."/>
            <person name="Lou Y."/>
            <person name="Lucas S."/>
            <person name="Martin F."/>
            <person name="Montanini B."/>
            <person name="Napoli C."/>
            <person name="Nelson D.R."/>
            <person name="Nelson C."/>
            <person name="Nieminen K."/>
            <person name="Nilsson O."/>
            <person name="Pereda V."/>
            <person name="Peter G."/>
            <person name="Philippe R."/>
            <person name="Pilate G."/>
            <person name="Poliakov A."/>
            <person name="Razumovskaya J."/>
            <person name="Richardson P."/>
            <person name="Rinaldi C."/>
            <person name="Ritland K."/>
            <person name="Rouze P."/>
            <person name="Ryaboy D."/>
            <person name="Schmutz J."/>
            <person name="Schrader J."/>
            <person name="Segerman B."/>
            <person name="Shin H."/>
            <person name="Siddiqui A."/>
            <person name="Sterky F."/>
            <person name="Terry A."/>
            <person name="Tsai C.J."/>
            <person name="Uberbacher E."/>
            <person name="Unneberg P."/>
            <person name="Vahala J."/>
            <person name="Wall K."/>
            <person name="Wessler S."/>
            <person name="Yang G."/>
            <person name="Yin T."/>
            <person name="Douglas C."/>
            <person name="Marra M."/>
            <person name="Sandberg G."/>
            <person name="Van de Peer Y."/>
            <person name="Rokhsar D."/>
        </authorList>
    </citation>
    <scope>NUCLEOTIDE SEQUENCE [LARGE SCALE GENOMIC DNA]</scope>
    <source>
        <strain evidence="2">cv. Nisqually</strain>
    </source>
</reference>